<dbReference type="Gene3D" id="1.20.1500.10">
    <property type="entry name" value="YheA/YmcA-like"/>
    <property type="match status" value="1"/>
</dbReference>
<dbReference type="Pfam" id="PF06133">
    <property type="entry name" value="Com_YlbF"/>
    <property type="match status" value="1"/>
</dbReference>
<protein>
    <recommendedName>
        <fullName evidence="1">UPF0342 protein EJN90_10380</fullName>
    </recommendedName>
</protein>
<keyword evidence="3" id="KW-1185">Reference proteome</keyword>
<dbReference type="Proteomes" id="UP000273326">
    <property type="component" value="Chromosome"/>
</dbReference>
<dbReference type="HAMAP" id="MF_01526">
    <property type="entry name" value="UPF0342"/>
    <property type="match status" value="1"/>
</dbReference>
<sequence length="121" mass="13746">MMKNIYDIAYELESALREQPAFAQLTESYEAVTKDEEAAQLFGEFTRVQQEIQMKQMSGEGLTEEYIEEAQEIAGRASTNELIKSMMTAEQQLSVVIEDINKIIVRPLQEMYSAGAPTEEQ</sequence>
<reference evidence="3" key="1">
    <citation type="submission" date="2018-12" db="EMBL/GenBank/DDBJ databases">
        <title>Complete genome sequencing of Jeotgalibaca sp. H21T32.</title>
        <authorList>
            <person name="Bae J.-W."/>
            <person name="Lee S.-Y."/>
        </authorList>
    </citation>
    <scope>NUCLEOTIDE SEQUENCE [LARGE SCALE GENOMIC DNA]</scope>
    <source>
        <strain evidence="3">H21T32</strain>
    </source>
</reference>
<accession>A0A3S9HEH7</accession>
<evidence type="ECO:0000313" key="3">
    <source>
        <dbReference type="Proteomes" id="UP000273326"/>
    </source>
</evidence>
<name>A0A3S9HEH7_9LACT</name>
<dbReference type="InterPro" id="IPR023378">
    <property type="entry name" value="YheA/YmcA-like_dom_sf"/>
</dbReference>
<gene>
    <name evidence="2" type="ORF">EJN90_10380</name>
</gene>
<dbReference type="EMBL" id="CP034465">
    <property type="protein sequence ID" value="AZP05756.1"/>
    <property type="molecule type" value="Genomic_DNA"/>
</dbReference>
<dbReference type="AlphaFoldDB" id="A0A3S9HEH7"/>
<evidence type="ECO:0000256" key="1">
    <source>
        <dbReference type="HAMAP-Rule" id="MF_01526"/>
    </source>
</evidence>
<organism evidence="2 3">
    <name type="scientific">Jeotgalibaca ciconiae</name>
    <dbReference type="NCBI Taxonomy" id="2496265"/>
    <lineage>
        <taxon>Bacteria</taxon>
        <taxon>Bacillati</taxon>
        <taxon>Bacillota</taxon>
        <taxon>Bacilli</taxon>
        <taxon>Lactobacillales</taxon>
        <taxon>Carnobacteriaceae</taxon>
        <taxon>Jeotgalibaca</taxon>
    </lineage>
</organism>
<comment type="similarity">
    <text evidence="1">Belongs to the UPF0342 family.</text>
</comment>
<dbReference type="KEGG" id="jeh:EJN90_10380"/>
<dbReference type="SUPFAM" id="SSF158622">
    <property type="entry name" value="YheA/YmcA-like"/>
    <property type="match status" value="1"/>
</dbReference>
<dbReference type="OrthoDB" id="9811402at2"/>
<dbReference type="InterPro" id="IPR010368">
    <property type="entry name" value="Com_YlbF"/>
</dbReference>
<evidence type="ECO:0000313" key="2">
    <source>
        <dbReference type="EMBL" id="AZP05756.1"/>
    </source>
</evidence>
<proteinExistence type="inferred from homology"/>